<dbReference type="InParanoid" id="A0A2K1II75"/>
<sequence length="70" mass="8479">MKHNETISLIRCLKDVSFEQTQRLFLKSRRKILQSYLQPKSVSRLRHHQLNLLPTVQVNRFNRHEVHMIS</sequence>
<dbReference type="EMBL" id="ABEU02000023">
    <property type="protein sequence ID" value="PNR28968.1"/>
    <property type="molecule type" value="Genomic_DNA"/>
</dbReference>
<dbReference type="Gramene" id="Pp3c23_5901V3.1">
    <property type="protein sequence ID" value="PAC:32949974.CDS.1"/>
    <property type="gene ID" value="Pp3c23_5901"/>
</dbReference>
<reference evidence="1 3" key="1">
    <citation type="journal article" date="2008" name="Science">
        <title>The Physcomitrella genome reveals evolutionary insights into the conquest of land by plants.</title>
        <authorList>
            <person name="Rensing S."/>
            <person name="Lang D."/>
            <person name="Zimmer A."/>
            <person name="Terry A."/>
            <person name="Salamov A."/>
            <person name="Shapiro H."/>
            <person name="Nishiyama T."/>
            <person name="Perroud P.-F."/>
            <person name="Lindquist E."/>
            <person name="Kamisugi Y."/>
            <person name="Tanahashi T."/>
            <person name="Sakakibara K."/>
            <person name="Fujita T."/>
            <person name="Oishi K."/>
            <person name="Shin-I T."/>
            <person name="Kuroki Y."/>
            <person name="Toyoda A."/>
            <person name="Suzuki Y."/>
            <person name="Hashimoto A."/>
            <person name="Yamaguchi K."/>
            <person name="Sugano A."/>
            <person name="Kohara Y."/>
            <person name="Fujiyama A."/>
            <person name="Anterola A."/>
            <person name="Aoki S."/>
            <person name="Ashton N."/>
            <person name="Barbazuk W.B."/>
            <person name="Barker E."/>
            <person name="Bennetzen J."/>
            <person name="Bezanilla M."/>
            <person name="Blankenship R."/>
            <person name="Cho S.H."/>
            <person name="Dutcher S."/>
            <person name="Estelle M."/>
            <person name="Fawcett J.A."/>
            <person name="Gundlach H."/>
            <person name="Hanada K."/>
            <person name="Heyl A."/>
            <person name="Hicks K.A."/>
            <person name="Hugh J."/>
            <person name="Lohr M."/>
            <person name="Mayer K."/>
            <person name="Melkozernov A."/>
            <person name="Murata T."/>
            <person name="Nelson D."/>
            <person name="Pils B."/>
            <person name="Prigge M."/>
            <person name="Reiss B."/>
            <person name="Renner T."/>
            <person name="Rombauts S."/>
            <person name="Rushton P."/>
            <person name="Sanderfoot A."/>
            <person name="Schween G."/>
            <person name="Shiu S.-H."/>
            <person name="Stueber K."/>
            <person name="Theodoulou F.L."/>
            <person name="Tu H."/>
            <person name="Van de Peer Y."/>
            <person name="Verrier P.J."/>
            <person name="Waters E."/>
            <person name="Wood A."/>
            <person name="Yang L."/>
            <person name="Cove D."/>
            <person name="Cuming A."/>
            <person name="Hasebe M."/>
            <person name="Lucas S."/>
            <person name="Mishler D.B."/>
            <person name="Reski R."/>
            <person name="Grigoriev I."/>
            <person name="Quatrano R.S."/>
            <person name="Boore J.L."/>
        </authorList>
    </citation>
    <scope>NUCLEOTIDE SEQUENCE [LARGE SCALE GENOMIC DNA]</scope>
    <source>
        <strain evidence="2 3">cv. Gransden 2004</strain>
    </source>
</reference>
<keyword evidence="3" id="KW-1185">Reference proteome</keyword>
<organism evidence="1">
    <name type="scientific">Physcomitrium patens</name>
    <name type="common">Spreading-leaved earth moss</name>
    <name type="synonym">Physcomitrella patens</name>
    <dbReference type="NCBI Taxonomy" id="3218"/>
    <lineage>
        <taxon>Eukaryota</taxon>
        <taxon>Viridiplantae</taxon>
        <taxon>Streptophyta</taxon>
        <taxon>Embryophyta</taxon>
        <taxon>Bryophyta</taxon>
        <taxon>Bryophytina</taxon>
        <taxon>Bryopsida</taxon>
        <taxon>Funariidae</taxon>
        <taxon>Funariales</taxon>
        <taxon>Funariaceae</taxon>
        <taxon>Physcomitrium</taxon>
    </lineage>
</organism>
<evidence type="ECO:0000313" key="1">
    <source>
        <dbReference type="EMBL" id="PNR28968.1"/>
    </source>
</evidence>
<evidence type="ECO:0000313" key="2">
    <source>
        <dbReference type="EnsemblPlants" id="PAC:32949974.CDS.1"/>
    </source>
</evidence>
<dbReference type="Proteomes" id="UP000006727">
    <property type="component" value="Chromosome 23"/>
</dbReference>
<accession>A0A2K1II75</accession>
<dbReference type="AlphaFoldDB" id="A0A2K1II75"/>
<reference evidence="2" key="3">
    <citation type="submission" date="2020-12" db="UniProtKB">
        <authorList>
            <consortium name="EnsemblPlants"/>
        </authorList>
    </citation>
    <scope>IDENTIFICATION</scope>
</reference>
<protein>
    <submittedName>
        <fullName evidence="1 2">Uncharacterized protein</fullName>
    </submittedName>
</protein>
<reference evidence="1 3" key="2">
    <citation type="journal article" date="2018" name="Plant J.">
        <title>The Physcomitrella patens chromosome-scale assembly reveals moss genome structure and evolution.</title>
        <authorList>
            <person name="Lang D."/>
            <person name="Ullrich K.K."/>
            <person name="Murat F."/>
            <person name="Fuchs J."/>
            <person name="Jenkins J."/>
            <person name="Haas F.B."/>
            <person name="Piednoel M."/>
            <person name="Gundlach H."/>
            <person name="Van Bel M."/>
            <person name="Meyberg R."/>
            <person name="Vives C."/>
            <person name="Morata J."/>
            <person name="Symeonidi A."/>
            <person name="Hiss M."/>
            <person name="Muchero W."/>
            <person name="Kamisugi Y."/>
            <person name="Saleh O."/>
            <person name="Blanc G."/>
            <person name="Decker E.L."/>
            <person name="van Gessel N."/>
            <person name="Grimwood J."/>
            <person name="Hayes R.D."/>
            <person name="Graham S.W."/>
            <person name="Gunter L.E."/>
            <person name="McDaniel S.F."/>
            <person name="Hoernstein S.N.W."/>
            <person name="Larsson A."/>
            <person name="Li F.W."/>
            <person name="Perroud P.F."/>
            <person name="Phillips J."/>
            <person name="Ranjan P."/>
            <person name="Rokshar D.S."/>
            <person name="Rothfels C.J."/>
            <person name="Schneider L."/>
            <person name="Shu S."/>
            <person name="Stevenson D.W."/>
            <person name="Thummler F."/>
            <person name="Tillich M."/>
            <person name="Villarreal Aguilar J.C."/>
            <person name="Widiez T."/>
            <person name="Wong G.K."/>
            <person name="Wymore A."/>
            <person name="Zhang Y."/>
            <person name="Zimmer A.D."/>
            <person name="Quatrano R.S."/>
            <person name="Mayer K.F.X."/>
            <person name="Goodstein D."/>
            <person name="Casacuberta J.M."/>
            <person name="Vandepoele K."/>
            <person name="Reski R."/>
            <person name="Cuming A.C."/>
            <person name="Tuskan G.A."/>
            <person name="Maumus F."/>
            <person name="Salse J."/>
            <person name="Schmutz J."/>
            <person name="Rensing S.A."/>
        </authorList>
    </citation>
    <scope>NUCLEOTIDE SEQUENCE [LARGE SCALE GENOMIC DNA]</scope>
    <source>
        <strain evidence="2 3">cv. Gransden 2004</strain>
    </source>
</reference>
<dbReference type="EnsemblPlants" id="Pp3c23_5901V3.1">
    <property type="protein sequence ID" value="PAC:32949974.CDS.1"/>
    <property type="gene ID" value="Pp3c23_5901"/>
</dbReference>
<name>A0A2K1II75_PHYPA</name>
<evidence type="ECO:0000313" key="3">
    <source>
        <dbReference type="Proteomes" id="UP000006727"/>
    </source>
</evidence>
<gene>
    <name evidence="1" type="ORF">PHYPA_027660</name>
</gene>
<proteinExistence type="predicted"/>